<feature type="binding site" evidence="17">
    <location>
        <position position="196"/>
    </location>
    <ligand>
        <name>NADP(+)</name>
        <dbReference type="ChEBI" id="CHEBI:58349"/>
    </ligand>
</feature>
<dbReference type="RefSeq" id="WP_279388461.1">
    <property type="nucleotide sequence ID" value="NZ_DAMAKO010000002.1"/>
</dbReference>
<comment type="cofactor">
    <cofactor evidence="15 18">
        <name>Zn(2+)</name>
        <dbReference type="ChEBI" id="CHEBI:29105"/>
    </cofactor>
    <text evidence="15 18">Binds 1 zinc ion.</text>
</comment>
<dbReference type="GO" id="GO:0008270">
    <property type="term" value="F:zinc ion binding"/>
    <property type="evidence" value="ECO:0007669"/>
    <property type="project" value="InterPro"/>
</dbReference>
<dbReference type="Gene3D" id="3.40.140.10">
    <property type="entry name" value="Cytidine Deaminase, domain 2"/>
    <property type="match status" value="1"/>
</dbReference>
<dbReference type="AlphaFoldDB" id="A0A4V2Q919"/>
<evidence type="ECO:0000313" key="21">
    <source>
        <dbReference type="Proteomes" id="UP000295063"/>
    </source>
</evidence>
<dbReference type="InterPro" id="IPR004794">
    <property type="entry name" value="Eubact_RibD"/>
</dbReference>
<dbReference type="InterPro" id="IPR016193">
    <property type="entry name" value="Cytidine_deaminase-like"/>
</dbReference>
<comment type="caution">
    <text evidence="20">The sequence shown here is derived from an EMBL/GenBank/DDBJ whole genome shotgun (WGS) entry which is preliminary data.</text>
</comment>
<dbReference type="CDD" id="cd01284">
    <property type="entry name" value="Riboflavin_deaminase-reductase"/>
    <property type="match status" value="1"/>
</dbReference>
<comment type="catalytic activity">
    <reaction evidence="13 15">
        <text>5-amino-6-(5-phospho-D-ribitylamino)uracil + NADP(+) = 5-amino-6-(5-phospho-D-ribosylamino)uracil + NADPH + H(+)</text>
        <dbReference type="Rhea" id="RHEA:17845"/>
        <dbReference type="ChEBI" id="CHEBI:15378"/>
        <dbReference type="ChEBI" id="CHEBI:57783"/>
        <dbReference type="ChEBI" id="CHEBI:58349"/>
        <dbReference type="ChEBI" id="CHEBI:58421"/>
        <dbReference type="ChEBI" id="CHEBI:58453"/>
        <dbReference type="EC" id="1.1.1.193"/>
    </reaction>
</comment>
<evidence type="ECO:0000259" key="19">
    <source>
        <dbReference type="PROSITE" id="PS51747"/>
    </source>
</evidence>
<evidence type="ECO:0000256" key="10">
    <source>
        <dbReference type="ARBA" id="ARBA00022857"/>
    </source>
</evidence>
<dbReference type="EMBL" id="SLUI01000001">
    <property type="protein sequence ID" value="TCL39883.1"/>
    <property type="molecule type" value="Genomic_DNA"/>
</dbReference>
<feature type="binding site" evidence="17">
    <location>
        <position position="168"/>
    </location>
    <ligand>
        <name>substrate</name>
    </ligand>
</feature>
<dbReference type="PROSITE" id="PS51747">
    <property type="entry name" value="CYT_DCMP_DEAMINASES_2"/>
    <property type="match status" value="1"/>
</dbReference>
<dbReference type="GO" id="GO:0050661">
    <property type="term" value="F:NADP binding"/>
    <property type="evidence" value="ECO:0007669"/>
    <property type="project" value="InterPro"/>
</dbReference>
<evidence type="ECO:0000256" key="8">
    <source>
        <dbReference type="ARBA" id="ARBA00022801"/>
    </source>
</evidence>
<keyword evidence="9 15" id="KW-0862">Zinc</keyword>
<keyword evidence="21" id="KW-1185">Reference proteome</keyword>
<dbReference type="InterPro" id="IPR002734">
    <property type="entry name" value="RibDG_C"/>
</dbReference>
<evidence type="ECO:0000256" key="6">
    <source>
        <dbReference type="ARBA" id="ARBA00022619"/>
    </source>
</evidence>
<feature type="binding site" evidence="18">
    <location>
        <position position="50"/>
    </location>
    <ligand>
        <name>Zn(2+)</name>
        <dbReference type="ChEBI" id="CHEBI:29105"/>
        <note>catalytic</note>
    </ligand>
</feature>
<comment type="pathway">
    <text evidence="2 15">Cofactor biosynthesis; riboflavin biosynthesis; 5-amino-6-(D-ribitylamino)uracil from GTP: step 2/4.</text>
</comment>
<dbReference type="GO" id="GO:0008703">
    <property type="term" value="F:5-amino-6-(5-phosphoribosylamino)uracil reductase activity"/>
    <property type="evidence" value="ECO:0007669"/>
    <property type="project" value="UniProtKB-EC"/>
</dbReference>
<dbReference type="Gene3D" id="3.40.430.10">
    <property type="entry name" value="Dihydrofolate Reductase, subunit A"/>
    <property type="match status" value="1"/>
</dbReference>
<dbReference type="InterPro" id="IPR050765">
    <property type="entry name" value="Riboflavin_Biosynth_HTPR"/>
</dbReference>
<feature type="binding site" evidence="17">
    <location>
        <position position="184"/>
    </location>
    <ligand>
        <name>substrate</name>
    </ligand>
</feature>
<dbReference type="InterPro" id="IPR016192">
    <property type="entry name" value="APOBEC/CMP_deaminase_Zn-bd"/>
</dbReference>
<comment type="catalytic activity">
    <reaction evidence="14 15">
        <text>2,5-diamino-6-hydroxy-4-(5-phosphoribosylamino)-pyrimidine + H2O + H(+) = 5-amino-6-(5-phospho-D-ribosylamino)uracil + NH4(+)</text>
        <dbReference type="Rhea" id="RHEA:21868"/>
        <dbReference type="ChEBI" id="CHEBI:15377"/>
        <dbReference type="ChEBI" id="CHEBI:15378"/>
        <dbReference type="ChEBI" id="CHEBI:28938"/>
        <dbReference type="ChEBI" id="CHEBI:58453"/>
        <dbReference type="ChEBI" id="CHEBI:58614"/>
        <dbReference type="EC" id="3.5.4.26"/>
    </reaction>
</comment>
<comment type="similarity">
    <text evidence="4 15">In the N-terminal section; belongs to the cytidine and deoxycytidylate deaminase family.</text>
</comment>
<dbReference type="NCBIfam" id="TIGR00227">
    <property type="entry name" value="ribD_Cterm"/>
    <property type="match status" value="1"/>
</dbReference>
<feature type="binding site" evidence="17">
    <location>
        <position position="207"/>
    </location>
    <ligand>
        <name>substrate</name>
    </ligand>
</feature>
<dbReference type="InterPro" id="IPR011549">
    <property type="entry name" value="RibD_C"/>
</dbReference>
<dbReference type="InterPro" id="IPR024072">
    <property type="entry name" value="DHFR-like_dom_sf"/>
</dbReference>
<evidence type="ECO:0000256" key="18">
    <source>
        <dbReference type="PIRSR" id="PIRSR006769-3"/>
    </source>
</evidence>
<feature type="binding site" evidence="18">
    <location>
        <position position="84"/>
    </location>
    <ligand>
        <name>Zn(2+)</name>
        <dbReference type="ChEBI" id="CHEBI:29105"/>
        <note>catalytic</note>
    </ligand>
</feature>
<dbReference type="FunFam" id="3.40.140.10:FF:000025">
    <property type="entry name" value="Riboflavin biosynthesis protein RibD"/>
    <property type="match status" value="1"/>
</dbReference>
<evidence type="ECO:0000256" key="1">
    <source>
        <dbReference type="ARBA" id="ARBA00002151"/>
    </source>
</evidence>
<proteinExistence type="inferred from homology"/>
<dbReference type="EC" id="1.1.1.193" evidence="15"/>
<dbReference type="PIRSF" id="PIRSF006769">
    <property type="entry name" value="RibD"/>
    <property type="match status" value="1"/>
</dbReference>
<feature type="binding site" evidence="17">
    <location>
        <position position="293"/>
    </location>
    <ligand>
        <name>substrate</name>
    </ligand>
</feature>
<evidence type="ECO:0000256" key="15">
    <source>
        <dbReference type="PIRNR" id="PIRNR006769"/>
    </source>
</evidence>
<feature type="binding site" evidence="17">
    <location>
        <position position="170"/>
    </location>
    <ligand>
        <name>NADP(+)</name>
        <dbReference type="ChEBI" id="CHEBI:58349"/>
    </ligand>
</feature>
<dbReference type="Pfam" id="PF00383">
    <property type="entry name" value="dCMP_cyt_deam_1"/>
    <property type="match status" value="1"/>
</dbReference>
<evidence type="ECO:0000256" key="14">
    <source>
        <dbReference type="ARBA" id="ARBA00049886"/>
    </source>
</evidence>
<evidence type="ECO:0000256" key="2">
    <source>
        <dbReference type="ARBA" id="ARBA00004882"/>
    </source>
</evidence>
<accession>A0A4V2Q919</accession>
<name>A0A4V2Q919_9FIRM</name>
<comment type="pathway">
    <text evidence="3 15">Cofactor biosynthesis; riboflavin biosynthesis; 5-amino-6-(D-ribitylamino)uracil from GTP: step 3/4.</text>
</comment>
<feature type="binding site" evidence="17">
    <location>
        <position position="154"/>
    </location>
    <ligand>
        <name>NADP(+)</name>
        <dbReference type="ChEBI" id="CHEBI:58349"/>
    </ligand>
</feature>
<dbReference type="Pfam" id="PF01872">
    <property type="entry name" value="RibD_C"/>
    <property type="match status" value="1"/>
</dbReference>
<keyword evidence="7 15" id="KW-0479">Metal-binding</keyword>
<dbReference type="EC" id="3.5.4.26" evidence="15"/>
<evidence type="ECO:0000256" key="4">
    <source>
        <dbReference type="ARBA" id="ARBA00005259"/>
    </source>
</evidence>
<reference evidence="20 21" key="1">
    <citation type="submission" date="2019-03" db="EMBL/GenBank/DDBJ databases">
        <title>Genomic Encyclopedia of Type Strains, Phase IV (KMG-IV): sequencing the most valuable type-strain genomes for metagenomic binning, comparative biology and taxonomic classification.</title>
        <authorList>
            <person name="Goeker M."/>
        </authorList>
    </citation>
    <scope>NUCLEOTIDE SEQUENCE [LARGE SCALE GENOMIC DNA]</scope>
    <source>
        <strain evidence="20 21">DSM 15969</strain>
    </source>
</reference>
<feature type="binding site" evidence="17">
    <location>
        <position position="222"/>
    </location>
    <ligand>
        <name>NADP(+)</name>
        <dbReference type="ChEBI" id="CHEBI:58349"/>
    </ligand>
</feature>
<comment type="function">
    <text evidence="1 15">Converts 2,5-diamino-6-(ribosylamino)-4(3h)-pyrimidinone 5'-phosphate into 5-amino-6-(ribosylamino)-2,4(1h,3h)-pyrimidinedione 5'-phosphate.</text>
</comment>
<keyword evidence="10 15" id="KW-0521">NADP</keyword>
<evidence type="ECO:0000313" key="20">
    <source>
        <dbReference type="EMBL" id="TCL39883.1"/>
    </source>
</evidence>
<keyword evidence="6 15" id="KW-0686">Riboflavin biosynthesis</keyword>
<evidence type="ECO:0000256" key="5">
    <source>
        <dbReference type="ARBA" id="ARBA00007417"/>
    </source>
</evidence>
<dbReference type="GO" id="GO:0008835">
    <property type="term" value="F:diaminohydroxyphosphoribosylaminopyrimidine deaminase activity"/>
    <property type="evidence" value="ECO:0007669"/>
    <property type="project" value="UniProtKB-EC"/>
</dbReference>
<evidence type="ECO:0000256" key="17">
    <source>
        <dbReference type="PIRSR" id="PIRSR006769-2"/>
    </source>
</evidence>
<evidence type="ECO:0000256" key="12">
    <source>
        <dbReference type="ARBA" id="ARBA00023268"/>
    </source>
</evidence>
<evidence type="ECO:0000256" key="3">
    <source>
        <dbReference type="ARBA" id="ARBA00004910"/>
    </source>
</evidence>
<dbReference type="PANTHER" id="PTHR38011:SF7">
    <property type="entry name" value="2,5-DIAMINO-6-RIBOSYLAMINO-4(3H)-PYRIMIDINONE 5'-PHOSPHATE REDUCTASE"/>
    <property type="match status" value="1"/>
</dbReference>
<feature type="active site" description="Proton donor" evidence="16">
    <location>
        <position position="52"/>
    </location>
</feature>
<feature type="domain" description="CMP/dCMP-type deaminase" evidence="19">
    <location>
        <begin position="1"/>
        <end position="122"/>
    </location>
</feature>
<sequence length="377" mass="40210">MDDERYMGEALQLARRAVGKTSPNPMVGAVIVKDGHIVGRGWHQKAGTAHAEIHALNEAGPLAADATIYVTLEPCSHTGRTGPCTEAIIRAGIKKVVVAMTDPNPLVAGTGLELLRKAGIEVIEGIMALEAAQLNESFIKWITTGLPFVALKAAMTLDGKIATRSGHSRWITGPEARLFVHSLRNQYDAILVGIGTVLADDPELTARLPEGGRNPIRIILDSEARTPLTAKVVTDGQAKTIIAVTPRAPDERIEALRKAGAEVLVLPECEKRVALPALFKLLGSRMITSVLVEGGSAIHGAIIDAKLGDKLYWFVAPKIVGGGCAPNPVSGQGVSTMEEAILIEDQIWQQVGADFLLIGHFSNREGRNVYRTCGRIG</sequence>
<evidence type="ECO:0000256" key="16">
    <source>
        <dbReference type="PIRSR" id="PIRSR006769-1"/>
    </source>
</evidence>
<feature type="binding site" evidence="17">
    <location>
        <position position="204"/>
    </location>
    <ligand>
        <name>substrate</name>
    </ligand>
</feature>
<feature type="binding site" evidence="17">
    <location>
        <begin position="295"/>
        <end position="301"/>
    </location>
    <ligand>
        <name>NADP(+)</name>
        <dbReference type="ChEBI" id="CHEBI:58349"/>
    </ligand>
</feature>
<feature type="binding site" evidence="18">
    <location>
        <position position="75"/>
    </location>
    <ligand>
        <name>Zn(2+)</name>
        <dbReference type="ChEBI" id="CHEBI:29105"/>
        <note>catalytic</note>
    </ligand>
</feature>
<comment type="similarity">
    <text evidence="5 15">In the C-terminal section; belongs to the HTP reductase family.</text>
</comment>
<dbReference type="GO" id="GO:0009231">
    <property type="term" value="P:riboflavin biosynthetic process"/>
    <property type="evidence" value="ECO:0007669"/>
    <property type="project" value="UniProtKB-UniPathway"/>
</dbReference>
<feature type="binding site" evidence="17">
    <location>
        <position position="200"/>
    </location>
    <ligand>
        <name>NADP(+)</name>
        <dbReference type="ChEBI" id="CHEBI:58349"/>
    </ligand>
</feature>
<gene>
    <name evidence="20" type="ORF">EV210_10178</name>
</gene>
<dbReference type="PANTHER" id="PTHR38011">
    <property type="entry name" value="DIHYDROFOLATE REDUCTASE FAMILY PROTEIN (AFU_ORTHOLOGUE AFUA_8G06820)"/>
    <property type="match status" value="1"/>
</dbReference>
<organism evidence="20 21">
    <name type="scientific">Anaerospora hongkongensis</name>
    <dbReference type="NCBI Taxonomy" id="244830"/>
    <lineage>
        <taxon>Bacteria</taxon>
        <taxon>Bacillati</taxon>
        <taxon>Bacillota</taxon>
        <taxon>Negativicutes</taxon>
        <taxon>Selenomonadales</taxon>
        <taxon>Sporomusaceae</taxon>
        <taxon>Anaerospora</taxon>
    </lineage>
</organism>
<dbReference type="SUPFAM" id="SSF53597">
    <property type="entry name" value="Dihydrofolate reductase-like"/>
    <property type="match status" value="1"/>
</dbReference>
<dbReference type="NCBIfam" id="TIGR00326">
    <property type="entry name" value="eubact_ribD"/>
    <property type="match status" value="1"/>
</dbReference>
<dbReference type="PROSITE" id="PS00903">
    <property type="entry name" value="CYT_DCMP_DEAMINASES_1"/>
    <property type="match status" value="1"/>
</dbReference>
<dbReference type="SUPFAM" id="SSF53927">
    <property type="entry name" value="Cytidine deaminase-like"/>
    <property type="match status" value="1"/>
</dbReference>
<dbReference type="Proteomes" id="UP000295063">
    <property type="component" value="Unassembled WGS sequence"/>
</dbReference>
<keyword evidence="11 15" id="KW-0560">Oxidoreductase</keyword>
<evidence type="ECO:0000256" key="7">
    <source>
        <dbReference type="ARBA" id="ARBA00022723"/>
    </source>
</evidence>
<protein>
    <recommendedName>
        <fullName evidence="15">Riboflavin biosynthesis protein RibD</fullName>
    </recommendedName>
    <domain>
        <recommendedName>
            <fullName evidence="15">Diaminohydroxyphosphoribosylaminopyrimidine deaminase</fullName>
            <shortName evidence="15">DRAP deaminase</shortName>
            <ecNumber evidence="15">3.5.4.26</ecNumber>
        </recommendedName>
        <alternativeName>
            <fullName evidence="15">Riboflavin-specific deaminase</fullName>
        </alternativeName>
    </domain>
    <domain>
        <recommendedName>
            <fullName evidence="15">5-amino-6-(5-phosphoribosylamino)uracil reductase</fullName>
            <ecNumber evidence="15">1.1.1.193</ecNumber>
        </recommendedName>
        <alternativeName>
            <fullName evidence="15">HTP reductase</fullName>
        </alternativeName>
    </domain>
</protein>
<evidence type="ECO:0000256" key="9">
    <source>
        <dbReference type="ARBA" id="ARBA00022833"/>
    </source>
</evidence>
<evidence type="ECO:0000256" key="11">
    <source>
        <dbReference type="ARBA" id="ARBA00023002"/>
    </source>
</evidence>
<evidence type="ECO:0000256" key="13">
    <source>
        <dbReference type="ARBA" id="ARBA00049861"/>
    </source>
</evidence>
<dbReference type="UniPathway" id="UPA00275">
    <property type="reaction ID" value="UER00401"/>
</dbReference>
<dbReference type="InterPro" id="IPR002125">
    <property type="entry name" value="CMP_dCMP_dom"/>
</dbReference>
<keyword evidence="8 15" id="KW-0378">Hydrolase</keyword>
<keyword evidence="12" id="KW-0511">Multifunctional enzyme</keyword>